<dbReference type="SUPFAM" id="SSF47616">
    <property type="entry name" value="GST C-terminal domain-like"/>
    <property type="match status" value="1"/>
</dbReference>
<reference evidence="10" key="1">
    <citation type="submission" date="2025-08" db="UniProtKB">
        <authorList>
            <consortium name="RefSeq"/>
        </authorList>
    </citation>
    <scope>IDENTIFICATION</scope>
</reference>
<dbReference type="SUPFAM" id="SSF52833">
    <property type="entry name" value="Thioredoxin-like"/>
    <property type="match status" value="1"/>
</dbReference>
<keyword evidence="2 6" id="KW-0560">Oxidoreductase</keyword>
<dbReference type="Proteomes" id="UP000694863">
    <property type="component" value="Unplaced"/>
</dbReference>
<evidence type="ECO:0000256" key="6">
    <source>
        <dbReference type="RuleBase" id="RU368071"/>
    </source>
</evidence>
<sequence>MSGSSARSLAKGSAPPRPVPEGRIRVYSMRFCPFAKRTLLVLRAKGIEHEVININLKNKPEWFFSKNPSGLVPVLENSQGQLIYESAITCECLDEAYPGRKLLPDDPYEKARQKMVFELFAKIPFLIGSFVRRQDKGDCPGLKEELCEEFSKLEEVLVNKKTTFFGGDSLSMIDYLIWPWFECLEPMELVGCVDHTPKLKLWMVAMKKDPITSALSLDTNAYRGFLPLYAQNSPEACDYGL</sequence>
<protein>
    <recommendedName>
        <fullName evidence="6">Glutathione S-transferase omega</fullName>
        <shortName evidence="6">GSTO</shortName>
        <ecNumber evidence="6">1.20.4.2</ecNumber>
        <ecNumber evidence="6">1.8.5.1</ecNumber>
        <ecNumber evidence="6">2.5.1.18</ecNumber>
    </recommendedName>
    <alternativeName>
        <fullName evidence="6">Glutathione-dependent dehydroascorbate reductase</fullName>
    </alternativeName>
    <alternativeName>
        <fullName evidence="6">Monomethylarsonic acid reductase</fullName>
    </alternativeName>
</protein>
<dbReference type="InterPro" id="IPR004045">
    <property type="entry name" value="Glutathione_S-Trfase_N"/>
</dbReference>
<dbReference type="PROSITE" id="PS51354">
    <property type="entry name" value="GLUTAREDOXIN_2"/>
    <property type="match status" value="1"/>
</dbReference>
<evidence type="ECO:0000256" key="2">
    <source>
        <dbReference type="ARBA" id="ARBA00023002"/>
    </source>
</evidence>
<dbReference type="EC" id="1.8.5.1" evidence="6"/>
<dbReference type="PRINTS" id="PR01625">
    <property type="entry name" value="GSTRNSFRASEO"/>
</dbReference>
<evidence type="ECO:0000313" key="9">
    <source>
        <dbReference type="Proteomes" id="UP000694863"/>
    </source>
</evidence>
<dbReference type="CDD" id="cd03184">
    <property type="entry name" value="GST_C_Omega"/>
    <property type="match status" value="1"/>
</dbReference>
<comment type="catalytic activity">
    <reaction evidence="5 6">
        <text>L-dehydroascorbate + 2 glutathione = glutathione disulfide + L-ascorbate</text>
        <dbReference type="Rhea" id="RHEA:24424"/>
        <dbReference type="ChEBI" id="CHEBI:38290"/>
        <dbReference type="ChEBI" id="CHEBI:57925"/>
        <dbReference type="ChEBI" id="CHEBI:58297"/>
        <dbReference type="ChEBI" id="CHEBI:58539"/>
        <dbReference type="EC" id="1.8.5.1"/>
    </reaction>
</comment>
<feature type="domain" description="GST N-terminal" evidence="7">
    <location>
        <begin position="22"/>
        <end position="101"/>
    </location>
</feature>
<evidence type="ECO:0000259" key="8">
    <source>
        <dbReference type="PROSITE" id="PS50405"/>
    </source>
</evidence>
<keyword evidence="6" id="KW-0808">Transferase</keyword>
<dbReference type="SFLD" id="SFLDG00358">
    <property type="entry name" value="Main_(cytGST)"/>
    <property type="match status" value="1"/>
</dbReference>
<accession>A0ABM0IIV4</accession>
<evidence type="ECO:0000256" key="5">
    <source>
        <dbReference type="ARBA" id="ARBA00049544"/>
    </source>
</evidence>
<dbReference type="InterPro" id="IPR010987">
    <property type="entry name" value="Glutathione-S-Trfase_C-like"/>
</dbReference>
<dbReference type="InterPro" id="IPR005442">
    <property type="entry name" value="GST_omega"/>
</dbReference>
<dbReference type="Gene3D" id="3.40.30.10">
    <property type="entry name" value="Glutaredoxin"/>
    <property type="match status" value="1"/>
</dbReference>
<dbReference type="InterPro" id="IPR004046">
    <property type="entry name" value="GST_C"/>
</dbReference>
<comment type="function">
    <text evidence="6">Exhibits glutathione-dependent thiol transferase activity. Has high dehydroascorbate reductase activity and may contribute to the recycling of ascorbic acid. Participates in the biotransformation of inorganic arsenic and reduces monomethylarsonic acid (MMA).</text>
</comment>
<dbReference type="InterPro" id="IPR040079">
    <property type="entry name" value="Glutathione_S-Trfase"/>
</dbReference>
<dbReference type="PROSITE" id="PS50405">
    <property type="entry name" value="GST_CTER"/>
    <property type="match status" value="1"/>
</dbReference>
<dbReference type="SFLD" id="SFLDS00019">
    <property type="entry name" value="Glutathione_Transferase_(cytos"/>
    <property type="match status" value="1"/>
</dbReference>
<dbReference type="InterPro" id="IPR036249">
    <property type="entry name" value="Thioredoxin-like_sf"/>
</dbReference>
<comment type="similarity">
    <text evidence="1 6">Belongs to the GST superfamily. Omega family.</text>
</comment>
<dbReference type="RefSeq" id="XP_004700998.1">
    <property type="nucleotide sequence ID" value="XM_004700941.2"/>
</dbReference>
<evidence type="ECO:0000256" key="4">
    <source>
        <dbReference type="ARBA" id="ARBA00048353"/>
    </source>
</evidence>
<dbReference type="Pfam" id="PF00043">
    <property type="entry name" value="GST_C"/>
    <property type="match status" value="1"/>
</dbReference>
<comment type="catalytic activity">
    <reaction evidence="4 6">
        <text>methylarsonate + 2 glutathione + H(+) = methylarsonous acid + glutathione disulfide + H2O</text>
        <dbReference type="Rhea" id="RHEA:15969"/>
        <dbReference type="ChEBI" id="CHEBI:15377"/>
        <dbReference type="ChEBI" id="CHEBI:15378"/>
        <dbReference type="ChEBI" id="CHEBI:17826"/>
        <dbReference type="ChEBI" id="CHEBI:33409"/>
        <dbReference type="ChEBI" id="CHEBI:57925"/>
        <dbReference type="ChEBI" id="CHEBI:58297"/>
        <dbReference type="EC" id="1.20.4.2"/>
    </reaction>
</comment>
<dbReference type="EC" id="2.5.1.18" evidence="6"/>
<dbReference type="GeneID" id="101648337"/>
<dbReference type="PROSITE" id="PS50404">
    <property type="entry name" value="GST_NTER"/>
    <property type="match status" value="1"/>
</dbReference>
<dbReference type="PANTHER" id="PTHR43968:SF5">
    <property type="entry name" value="GLUTATHIONE S-TRANSFERASE OMEGA-1"/>
    <property type="match status" value="1"/>
</dbReference>
<dbReference type="CDD" id="cd03055">
    <property type="entry name" value="GST_N_Omega"/>
    <property type="match status" value="1"/>
</dbReference>
<feature type="domain" description="GST C-terminal" evidence="8">
    <location>
        <begin position="106"/>
        <end position="228"/>
    </location>
</feature>
<dbReference type="InterPro" id="IPR036282">
    <property type="entry name" value="Glutathione-S-Trfase_C_sf"/>
</dbReference>
<proteinExistence type="inferred from homology"/>
<dbReference type="InterPro" id="IPR050983">
    <property type="entry name" value="GST_Omega/HSP26"/>
</dbReference>
<keyword evidence="9" id="KW-1185">Reference proteome</keyword>
<dbReference type="EC" id="1.20.4.2" evidence="6"/>
<name>A0ABM0IIV4_ECHTE</name>
<evidence type="ECO:0000259" key="7">
    <source>
        <dbReference type="PROSITE" id="PS50404"/>
    </source>
</evidence>
<dbReference type="PANTHER" id="PTHR43968">
    <property type="match status" value="1"/>
</dbReference>
<evidence type="ECO:0000256" key="3">
    <source>
        <dbReference type="ARBA" id="ARBA00047960"/>
    </source>
</evidence>
<evidence type="ECO:0000313" key="10">
    <source>
        <dbReference type="RefSeq" id="XP_004700998.1"/>
    </source>
</evidence>
<gene>
    <name evidence="10" type="primary">GSTO1</name>
</gene>
<dbReference type="Gene3D" id="1.20.1050.10">
    <property type="match status" value="1"/>
</dbReference>
<evidence type="ECO:0000256" key="1">
    <source>
        <dbReference type="ARBA" id="ARBA00011067"/>
    </source>
</evidence>
<organism evidence="9 10">
    <name type="scientific">Echinops telfairi</name>
    <name type="common">Lesser hedgehog tenrec</name>
    <dbReference type="NCBI Taxonomy" id="9371"/>
    <lineage>
        <taxon>Eukaryota</taxon>
        <taxon>Metazoa</taxon>
        <taxon>Chordata</taxon>
        <taxon>Craniata</taxon>
        <taxon>Vertebrata</taxon>
        <taxon>Euteleostomi</taxon>
        <taxon>Mammalia</taxon>
        <taxon>Eutheria</taxon>
        <taxon>Afrotheria</taxon>
        <taxon>Tenrecidae</taxon>
        <taxon>Tenrecinae</taxon>
        <taxon>Echinops</taxon>
    </lineage>
</organism>
<dbReference type="Pfam" id="PF13409">
    <property type="entry name" value="GST_N_2"/>
    <property type="match status" value="1"/>
</dbReference>
<comment type="catalytic activity">
    <reaction evidence="3 6">
        <text>RX + glutathione = an S-substituted glutathione + a halide anion + H(+)</text>
        <dbReference type="Rhea" id="RHEA:16437"/>
        <dbReference type="ChEBI" id="CHEBI:15378"/>
        <dbReference type="ChEBI" id="CHEBI:16042"/>
        <dbReference type="ChEBI" id="CHEBI:17792"/>
        <dbReference type="ChEBI" id="CHEBI:57925"/>
        <dbReference type="ChEBI" id="CHEBI:90779"/>
        <dbReference type="EC" id="2.5.1.18"/>
    </reaction>
</comment>